<evidence type="ECO:0000313" key="4">
    <source>
        <dbReference type="Proteomes" id="UP001142078"/>
    </source>
</evidence>
<keyword evidence="3" id="KW-0645">Protease</keyword>
<feature type="transmembrane region" description="Helical" evidence="1">
    <location>
        <begin position="45"/>
        <end position="67"/>
    </location>
</feature>
<evidence type="ECO:0000256" key="1">
    <source>
        <dbReference type="SAM" id="Phobius"/>
    </source>
</evidence>
<feature type="transmembrane region" description="Helical" evidence="1">
    <location>
        <begin position="73"/>
        <end position="94"/>
    </location>
</feature>
<keyword evidence="3" id="KW-0378">Hydrolase</keyword>
<reference evidence="3" key="1">
    <citation type="submission" date="2022-07" db="EMBL/GenBank/DDBJ databases">
        <title>Enhanced cultured diversity of the mouse gut microbiota enables custom-made synthetic communities.</title>
        <authorList>
            <person name="Afrizal A."/>
        </authorList>
    </citation>
    <scope>NUCLEOTIDE SEQUENCE</scope>
    <source>
        <strain evidence="3">DSM 29482</strain>
    </source>
</reference>
<dbReference type="RefSeq" id="WP_042683188.1">
    <property type="nucleotide sequence ID" value="NZ_CABKTM010000074.1"/>
</dbReference>
<keyword evidence="3" id="KW-0482">Metalloprotease</keyword>
<protein>
    <submittedName>
        <fullName evidence="3">CPBP family intramembrane metalloprotease</fullName>
    </submittedName>
</protein>
<dbReference type="Pfam" id="PF02517">
    <property type="entry name" value="Rce1-like"/>
    <property type="match status" value="1"/>
</dbReference>
<feature type="transmembrane region" description="Helical" evidence="1">
    <location>
        <begin position="6"/>
        <end position="25"/>
    </location>
</feature>
<evidence type="ECO:0000259" key="2">
    <source>
        <dbReference type="Pfam" id="PF02517"/>
    </source>
</evidence>
<organism evidence="3 4">
    <name type="scientific">Anaerosalibacter massiliensis</name>
    <dbReference type="NCBI Taxonomy" id="1347392"/>
    <lineage>
        <taxon>Bacteria</taxon>
        <taxon>Bacillati</taxon>
        <taxon>Bacillota</taxon>
        <taxon>Tissierellia</taxon>
        <taxon>Tissierellales</taxon>
        <taxon>Sporanaerobacteraceae</taxon>
        <taxon>Anaerosalibacter</taxon>
    </lineage>
</organism>
<evidence type="ECO:0000313" key="3">
    <source>
        <dbReference type="EMBL" id="MCR2045196.1"/>
    </source>
</evidence>
<dbReference type="InterPro" id="IPR003675">
    <property type="entry name" value="Rce1/LyrA-like_dom"/>
</dbReference>
<dbReference type="GO" id="GO:0008237">
    <property type="term" value="F:metallopeptidase activity"/>
    <property type="evidence" value="ECO:0007669"/>
    <property type="project" value="UniProtKB-KW"/>
</dbReference>
<dbReference type="GO" id="GO:0080120">
    <property type="term" value="P:CAAX-box protein maturation"/>
    <property type="evidence" value="ECO:0007669"/>
    <property type="project" value="UniProtKB-ARBA"/>
</dbReference>
<name>A0A9X2S8J8_9FIRM</name>
<feature type="domain" description="CAAX prenyl protease 2/Lysostaphin resistance protein A-like" evidence="2">
    <location>
        <begin position="85"/>
        <end position="180"/>
    </location>
</feature>
<keyword evidence="1" id="KW-0812">Transmembrane</keyword>
<dbReference type="EMBL" id="JANJZL010000013">
    <property type="protein sequence ID" value="MCR2045196.1"/>
    <property type="molecule type" value="Genomic_DNA"/>
</dbReference>
<gene>
    <name evidence="3" type="ORF">NSA23_13885</name>
</gene>
<accession>A0A9X2S8J8</accession>
<keyword evidence="1" id="KW-0472">Membrane</keyword>
<proteinExistence type="predicted"/>
<dbReference type="GO" id="GO:0004175">
    <property type="term" value="F:endopeptidase activity"/>
    <property type="evidence" value="ECO:0007669"/>
    <property type="project" value="UniProtKB-ARBA"/>
</dbReference>
<keyword evidence="4" id="KW-1185">Reference proteome</keyword>
<dbReference type="AlphaFoldDB" id="A0A9X2S8J8"/>
<feature type="transmembrane region" description="Helical" evidence="1">
    <location>
        <begin position="115"/>
        <end position="137"/>
    </location>
</feature>
<feature type="transmembrane region" description="Helical" evidence="1">
    <location>
        <begin position="143"/>
        <end position="162"/>
    </location>
</feature>
<keyword evidence="1" id="KW-1133">Transmembrane helix</keyword>
<sequence>MVLDKIYTGVINLVLFFSIIFFRKIVHKEGIKSFLFHFDKKGRKFFWKGFFSGFLFFIIYCIITVITKQGKVHVFYGGIKETLVIILSGLFAYLSVSLLEESFFRGYVLEKLSNVFPTNIAAIISSVFFGLFHIQAYSTSKTIFIGIINAALIGIILSTVVIKTKSIMLPLGYHLSWNLIQSILFNNYKYNVKGLIALEIKENIWTGYSIIPESGLIITSVCIIMLIYFRFRLRDYSN</sequence>
<comment type="caution">
    <text evidence="3">The sequence shown here is derived from an EMBL/GenBank/DDBJ whole genome shotgun (WGS) entry which is preliminary data.</text>
</comment>
<dbReference type="OrthoDB" id="324900at2"/>
<feature type="transmembrane region" description="Helical" evidence="1">
    <location>
        <begin position="205"/>
        <end position="229"/>
    </location>
</feature>
<dbReference type="Proteomes" id="UP001142078">
    <property type="component" value="Unassembled WGS sequence"/>
</dbReference>
<dbReference type="PANTHER" id="PTHR39430:SF1">
    <property type="entry name" value="PROTEASE"/>
    <property type="match status" value="1"/>
</dbReference>
<dbReference type="PANTHER" id="PTHR39430">
    <property type="entry name" value="MEMBRANE-ASSOCIATED PROTEASE-RELATED"/>
    <property type="match status" value="1"/>
</dbReference>